<accession>A0A2H9TJD6</accession>
<feature type="transmembrane region" description="Helical" evidence="2">
    <location>
        <begin position="61"/>
        <end position="79"/>
    </location>
</feature>
<feature type="region of interest" description="Disordered" evidence="1">
    <location>
        <begin position="357"/>
        <end position="405"/>
    </location>
</feature>
<protein>
    <submittedName>
        <fullName evidence="3">Uncharacterized protein</fullName>
    </submittedName>
</protein>
<feature type="transmembrane region" description="Helical" evidence="2">
    <location>
        <begin position="34"/>
        <end position="55"/>
    </location>
</feature>
<comment type="caution">
    <text evidence="3">The sequence shown here is derived from an EMBL/GenBank/DDBJ whole genome shotgun (WGS) entry which is preliminary data.</text>
</comment>
<feature type="transmembrane region" description="Helical" evidence="2">
    <location>
        <begin position="6"/>
        <end position="22"/>
    </location>
</feature>
<evidence type="ECO:0000313" key="4">
    <source>
        <dbReference type="Proteomes" id="UP000240830"/>
    </source>
</evidence>
<organism evidence="3 4">
    <name type="scientific">Paramicrosporidium saccamoebae</name>
    <dbReference type="NCBI Taxonomy" id="1246581"/>
    <lineage>
        <taxon>Eukaryota</taxon>
        <taxon>Fungi</taxon>
        <taxon>Fungi incertae sedis</taxon>
        <taxon>Cryptomycota</taxon>
        <taxon>Cryptomycota incertae sedis</taxon>
        <taxon>Paramicrosporidium</taxon>
    </lineage>
</organism>
<keyword evidence="2" id="KW-0812">Transmembrane</keyword>
<gene>
    <name evidence="3" type="ORF">PSACC_02339</name>
</gene>
<sequence>MEVTPAVLGAVFALAVGLRVTMRSLKKFRGRYRCFAYFDTAISILGVFGGGVTALGRFHSWWPYFAAAGLAIIPATVLLSRLEWERRRRIAVGKYYQRFYPDGDLKDCMTFTQAMSTAIKQYGRISASNIPLLSFPSLKQTYETVVNNGRWLSFEEFKTECLLGLSFNEDKSFRGKAALLIFADPSYVAECREWFVQQAVLLKLFRALEGGDLADVTRLMWKRKMFNATIRQDCFLDAFSRLIKKHNTVALALCQELLEKHGTAARNADATLVTQGNAEAEAKADADWVDREMRKHKERCGDIEAFALRSDDEIKFDTWFAPGDITECQLCGYRRPNMTPGWRTTCVCLVSSIVPPSPIPDEPTTPGPTNATPPPEEQEEPSTAGPSGNQYVVDMPELNTTEPTK</sequence>
<evidence type="ECO:0000256" key="1">
    <source>
        <dbReference type="SAM" id="MobiDB-lite"/>
    </source>
</evidence>
<keyword evidence="2" id="KW-1133">Transmembrane helix</keyword>
<keyword evidence="4" id="KW-1185">Reference proteome</keyword>
<dbReference type="EMBL" id="MTSL01000156">
    <property type="protein sequence ID" value="PJF17848.1"/>
    <property type="molecule type" value="Genomic_DNA"/>
</dbReference>
<feature type="compositionally biased region" description="Pro residues" evidence="1">
    <location>
        <begin position="357"/>
        <end position="375"/>
    </location>
</feature>
<reference evidence="3 4" key="1">
    <citation type="submission" date="2016-10" db="EMBL/GenBank/DDBJ databases">
        <title>The genome of Paramicrosporidium saccamoebae is the missing link in understanding Cryptomycota and Microsporidia evolution.</title>
        <authorList>
            <person name="Quandt C.A."/>
            <person name="Beaudet D."/>
            <person name="Corsaro D."/>
            <person name="Michel R."/>
            <person name="Corradi N."/>
            <person name="James T."/>
        </authorList>
    </citation>
    <scope>NUCLEOTIDE SEQUENCE [LARGE SCALE GENOMIC DNA]</scope>
    <source>
        <strain evidence="3 4">KSL3</strain>
    </source>
</reference>
<evidence type="ECO:0000256" key="2">
    <source>
        <dbReference type="SAM" id="Phobius"/>
    </source>
</evidence>
<name>A0A2H9TJD6_9FUNG</name>
<evidence type="ECO:0000313" key="3">
    <source>
        <dbReference type="EMBL" id="PJF17848.1"/>
    </source>
</evidence>
<dbReference type="Proteomes" id="UP000240830">
    <property type="component" value="Unassembled WGS sequence"/>
</dbReference>
<keyword evidence="2" id="KW-0472">Membrane</keyword>
<proteinExistence type="predicted"/>
<dbReference type="AlphaFoldDB" id="A0A2H9TJD6"/>